<name>A0A4S3KL87_9GAMM</name>
<reference evidence="2 3" key="1">
    <citation type="submission" date="2017-02" db="EMBL/GenBank/DDBJ databases">
        <title>Whole genome sequencing of Metallibacterium scheffleri DSM 24874 (T).</title>
        <authorList>
            <person name="Kumar S."/>
            <person name="Patil P."/>
            <person name="Patil P.B."/>
        </authorList>
    </citation>
    <scope>NUCLEOTIDE SEQUENCE [LARGE SCALE GENOMIC DNA]</scope>
    <source>
        <strain evidence="2 3">DSM 24874</strain>
    </source>
</reference>
<dbReference type="EMBL" id="MWQO01000044">
    <property type="protein sequence ID" value="THD08814.1"/>
    <property type="molecule type" value="Genomic_DNA"/>
</dbReference>
<dbReference type="AlphaFoldDB" id="A0A4S3KL87"/>
<feature type="signal peptide" evidence="1">
    <location>
        <begin position="1"/>
        <end position="26"/>
    </location>
</feature>
<protein>
    <recommendedName>
        <fullName evidence="4">Integral membrane protein</fullName>
    </recommendedName>
</protein>
<accession>A0A4S3KL87</accession>
<comment type="caution">
    <text evidence="2">The sequence shown here is derived from an EMBL/GenBank/DDBJ whole genome shotgun (WGS) entry which is preliminary data.</text>
</comment>
<evidence type="ECO:0000256" key="1">
    <source>
        <dbReference type="SAM" id="SignalP"/>
    </source>
</evidence>
<evidence type="ECO:0000313" key="3">
    <source>
        <dbReference type="Proteomes" id="UP000307749"/>
    </source>
</evidence>
<keyword evidence="3" id="KW-1185">Reference proteome</keyword>
<feature type="chain" id="PRO_5020755976" description="Integral membrane protein" evidence="1">
    <location>
        <begin position="27"/>
        <end position="299"/>
    </location>
</feature>
<dbReference type="Proteomes" id="UP000307749">
    <property type="component" value="Unassembled WGS sequence"/>
</dbReference>
<organism evidence="2 3">
    <name type="scientific">Metallibacterium scheffleri</name>
    <dbReference type="NCBI Taxonomy" id="993689"/>
    <lineage>
        <taxon>Bacteria</taxon>
        <taxon>Pseudomonadati</taxon>
        <taxon>Pseudomonadota</taxon>
        <taxon>Gammaproteobacteria</taxon>
        <taxon>Lysobacterales</taxon>
        <taxon>Rhodanobacteraceae</taxon>
        <taxon>Metallibacterium</taxon>
    </lineage>
</organism>
<dbReference type="SUPFAM" id="SSF101898">
    <property type="entry name" value="NHL repeat"/>
    <property type="match status" value="1"/>
</dbReference>
<gene>
    <name evidence="2" type="ORF">B1806_12425</name>
</gene>
<proteinExistence type="predicted"/>
<evidence type="ECO:0000313" key="2">
    <source>
        <dbReference type="EMBL" id="THD08814.1"/>
    </source>
</evidence>
<keyword evidence="1" id="KW-0732">Signal</keyword>
<sequence length="299" mass="32398">MLVTRLFRTLAIAVSFALAAPGAALARTQPQGAVDDARLRELSGLVVSPSDPARYWAHNDSGNPAELFALDRAGQVLARVGLRDAAAFDWEDIAAFTLRGQPYLAIADSGDNLRWRGTLEIVVVHEPAPRRGSDGLVLSPAWTLRVRLPDGARDIEALGADAARAQFWMVEKTDGDPTLYRLPLRAQDMVIAQASGTLRLGAACHVAAKPCVRAGRVTALDFDRAARQALLLTTQGAYWYRRAPAQDWQQAFAGVPVFIPLPRLRQPEALAFDADGKGFTVSSEGRKAPLLHVDLPARH</sequence>
<dbReference type="STRING" id="993689.GCA_002077135_01968"/>
<evidence type="ECO:0008006" key="4">
    <source>
        <dbReference type="Google" id="ProtNLM"/>
    </source>
</evidence>